<name>B1FBB3_9BURK</name>
<protein>
    <submittedName>
        <fullName evidence="1">Uncharacterized protein</fullName>
    </submittedName>
</protein>
<dbReference type="AlphaFoldDB" id="B1FBB3"/>
<dbReference type="Proteomes" id="UP000005463">
    <property type="component" value="Unassembled WGS sequence"/>
</dbReference>
<dbReference type="EMBL" id="ABLC01000018">
    <property type="protein sequence ID" value="EDT05195.1"/>
    <property type="molecule type" value="Genomic_DNA"/>
</dbReference>
<sequence length="220" mass="25095">MFISPVTPTAANRVARSSSSADPLYADDNRITCRLIRISNALATMSKQEGLGHQLSDSRPLLNCLTDAAQALDTRLTEKIDRETRERENFYHHKLSPVLANLYIVREPTGNFILQKDHLLAARPSRVVHRRKMITSSAYRDSIRKTKERFGSTSSTQIKRVLNEEMDRLSEELKSIHARQDKHIASQTRVRSCLQDLRKIEQQMSEMALPSTSIDHRASI</sequence>
<evidence type="ECO:0000313" key="1">
    <source>
        <dbReference type="EMBL" id="EDT05195.1"/>
    </source>
</evidence>
<comment type="caution">
    <text evidence="1">The sequence shown here is derived from an EMBL/GenBank/DDBJ whole genome shotgun (WGS) entry which is preliminary data.</text>
</comment>
<gene>
    <name evidence="1" type="ORF">BamIOP4010DRAFT_1322</name>
</gene>
<reference evidence="1 2" key="1">
    <citation type="submission" date="2008-03" db="EMBL/GenBank/DDBJ databases">
        <title>Sequencing of the draft genome and assembly of Burkholderia ambifaria IOP40-10.</title>
        <authorList>
            <consortium name="US DOE Joint Genome Institute (JGI-PGF)"/>
            <person name="Copeland A."/>
            <person name="Lucas S."/>
            <person name="Lapidus A."/>
            <person name="Glavina del Rio T."/>
            <person name="Dalin E."/>
            <person name="Tice H."/>
            <person name="Bruce D."/>
            <person name="Goodwin L."/>
            <person name="Pitluck S."/>
            <person name="Larimer F."/>
            <person name="Land M.L."/>
            <person name="Hauser L."/>
            <person name="Tiedje J."/>
            <person name="Richardson P."/>
        </authorList>
    </citation>
    <scope>NUCLEOTIDE SEQUENCE [LARGE SCALE GENOMIC DNA]</scope>
    <source>
        <strain evidence="1 2">IOP40-10</strain>
    </source>
</reference>
<proteinExistence type="predicted"/>
<dbReference type="PATRIC" id="fig|396596.7.peg.6634"/>
<accession>B1FBB3</accession>
<evidence type="ECO:0000313" key="2">
    <source>
        <dbReference type="Proteomes" id="UP000005463"/>
    </source>
</evidence>
<organism evidence="1 2">
    <name type="scientific">Burkholderia ambifaria IOP40-10</name>
    <dbReference type="NCBI Taxonomy" id="396596"/>
    <lineage>
        <taxon>Bacteria</taxon>
        <taxon>Pseudomonadati</taxon>
        <taxon>Pseudomonadota</taxon>
        <taxon>Betaproteobacteria</taxon>
        <taxon>Burkholderiales</taxon>
        <taxon>Burkholderiaceae</taxon>
        <taxon>Burkholderia</taxon>
        <taxon>Burkholderia cepacia complex</taxon>
    </lineage>
</organism>